<name>A0AAQ3LD25_9BACT</name>
<dbReference type="KEGG" id="puo:RZN69_08605"/>
<evidence type="ECO:0000313" key="1">
    <source>
        <dbReference type="EMBL" id="WOO43152.1"/>
    </source>
</evidence>
<accession>A0AAQ3LD25</accession>
<dbReference type="RefSeq" id="WP_317835691.1">
    <property type="nucleotide sequence ID" value="NZ_CP136920.1"/>
</dbReference>
<dbReference type="Proteomes" id="UP001304300">
    <property type="component" value="Chromosome"/>
</dbReference>
<dbReference type="EMBL" id="CP136920">
    <property type="protein sequence ID" value="WOO43152.1"/>
    <property type="molecule type" value="Genomic_DNA"/>
</dbReference>
<proteinExistence type="predicted"/>
<gene>
    <name evidence="1" type="ORF">RZN69_08605</name>
</gene>
<sequence length="93" mass="10321">MAKGYTATGIIHRLGFEQSELESWLSELKTELRSGNGQVIEWESASESAKKVFSGYSLNTIEAIEEVLYALAELDPENYGKSDIPPYTRASFA</sequence>
<keyword evidence="2" id="KW-1185">Reference proteome</keyword>
<evidence type="ECO:0000313" key="2">
    <source>
        <dbReference type="Proteomes" id="UP001304300"/>
    </source>
</evidence>
<dbReference type="AlphaFoldDB" id="A0AAQ3LD25"/>
<reference evidence="1 2" key="1">
    <citation type="submission" date="2023-10" db="EMBL/GenBank/DDBJ databases">
        <title>Rubellicoccus peritrichatus gen. nov., sp. nov., isolated from an algae of coral reef tank.</title>
        <authorList>
            <person name="Luo J."/>
        </authorList>
    </citation>
    <scope>NUCLEOTIDE SEQUENCE [LARGE SCALE GENOMIC DNA]</scope>
    <source>
        <strain evidence="1 2">CR14</strain>
    </source>
</reference>
<organism evidence="1 2">
    <name type="scientific">Rubellicoccus peritrichatus</name>
    <dbReference type="NCBI Taxonomy" id="3080537"/>
    <lineage>
        <taxon>Bacteria</taxon>
        <taxon>Pseudomonadati</taxon>
        <taxon>Verrucomicrobiota</taxon>
        <taxon>Opitutia</taxon>
        <taxon>Puniceicoccales</taxon>
        <taxon>Cerasicoccaceae</taxon>
        <taxon>Rubellicoccus</taxon>
    </lineage>
</organism>
<protein>
    <submittedName>
        <fullName evidence="1">Uncharacterized protein</fullName>
    </submittedName>
</protein>